<evidence type="ECO:0000256" key="1">
    <source>
        <dbReference type="SAM" id="Phobius"/>
    </source>
</evidence>
<keyword evidence="1" id="KW-1133">Transmembrane helix</keyword>
<evidence type="ECO:0000313" key="2">
    <source>
        <dbReference type="EMBL" id="KAF0523428.1"/>
    </source>
</evidence>
<keyword evidence="1" id="KW-0472">Membrane</keyword>
<accession>A0A8H4AQU3</accession>
<keyword evidence="3" id="KW-1185">Reference proteome</keyword>
<feature type="transmembrane region" description="Helical" evidence="1">
    <location>
        <begin position="52"/>
        <end position="72"/>
    </location>
</feature>
<comment type="caution">
    <text evidence="2">The sequence shown here is derived from an EMBL/GenBank/DDBJ whole genome shotgun (WGS) entry which is preliminary data.</text>
</comment>
<dbReference type="OrthoDB" id="2408529at2759"/>
<organism evidence="2 3">
    <name type="scientific">Gigaspora margarita</name>
    <dbReference type="NCBI Taxonomy" id="4874"/>
    <lineage>
        <taxon>Eukaryota</taxon>
        <taxon>Fungi</taxon>
        <taxon>Fungi incertae sedis</taxon>
        <taxon>Mucoromycota</taxon>
        <taxon>Glomeromycotina</taxon>
        <taxon>Glomeromycetes</taxon>
        <taxon>Diversisporales</taxon>
        <taxon>Gigasporaceae</taxon>
        <taxon>Gigaspora</taxon>
    </lineage>
</organism>
<protein>
    <submittedName>
        <fullName evidence="2">Uncharacterized protein</fullName>
    </submittedName>
</protein>
<keyword evidence="1" id="KW-0812">Transmembrane</keyword>
<sequence length="194" mass="21723">MARLQTAKLIFATILDIVLGITIFLCPSLAIAKYELFKQSDGQLRLNSFVENGYIIISLILPCIIILVITGNCRWGIRTPPDSLKIVLILWPIFWLGISTAYTILTANEMGNIPISCPNDYNYSSSSIKTACQIRLANLISMWALFGISIIFVLAAFTNMLPEPKDKIKAGKGNIPQRFRKDRKEVDEERISAL</sequence>
<proteinExistence type="predicted"/>
<feature type="transmembrane region" description="Helical" evidence="1">
    <location>
        <begin position="140"/>
        <end position="161"/>
    </location>
</feature>
<evidence type="ECO:0000313" key="3">
    <source>
        <dbReference type="Proteomes" id="UP000439903"/>
    </source>
</evidence>
<feature type="transmembrane region" description="Helical" evidence="1">
    <location>
        <begin position="9"/>
        <end position="32"/>
    </location>
</feature>
<dbReference type="EMBL" id="WTPW01000322">
    <property type="protein sequence ID" value="KAF0523428.1"/>
    <property type="molecule type" value="Genomic_DNA"/>
</dbReference>
<gene>
    <name evidence="2" type="ORF">F8M41_015391</name>
</gene>
<dbReference type="Proteomes" id="UP000439903">
    <property type="component" value="Unassembled WGS sequence"/>
</dbReference>
<feature type="transmembrane region" description="Helical" evidence="1">
    <location>
        <begin position="84"/>
        <end position="105"/>
    </location>
</feature>
<dbReference type="AlphaFoldDB" id="A0A8H4AQU3"/>
<reference evidence="2 3" key="1">
    <citation type="journal article" date="2019" name="Environ. Microbiol.">
        <title>At the nexus of three kingdoms: the genome of the mycorrhizal fungus Gigaspora margarita provides insights into plant, endobacterial and fungal interactions.</title>
        <authorList>
            <person name="Venice F."/>
            <person name="Ghignone S."/>
            <person name="Salvioli di Fossalunga A."/>
            <person name="Amselem J."/>
            <person name="Novero M."/>
            <person name="Xianan X."/>
            <person name="Sedzielewska Toro K."/>
            <person name="Morin E."/>
            <person name="Lipzen A."/>
            <person name="Grigoriev I.V."/>
            <person name="Henrissat B."/>
            <person name="Martin F.M."/>
            <person name="Bonfante P."/>
        </authorList>
    </citation>
    <scope>NUCLEOTIDE SEQUENCE [LARGE SCALE GENOMIC DNA]</scope>
    <source>
        <strain evidence="2 3">BEG34</strain>
    </source>
</reference>
<name>A0A8H4AQU3_GIGMA</name>